<dbReference type="SUPFAM" id="SSF89447">
    <property type="entry name" value="AbrB/MazE/MraZ-like"/>
    <property type="match status" value="1"/>
</dbReference>
<dbReference type="GO" id="GO:0000976">
    <property type="term" value="F:transcription cis-regulatory region binding"/>
    <property type="evidence" value="ECO:0007669"/>
    <property type="project" value="TreeGrafter"/>
</dbReference>
<evidence type="ECO:0000256" key="3">
    <source>
        <dbReference type="ARBA" id="ARBA00022737"/>
    </source>
</evidence>
<dbReference type="InterPro" id="IPR035642">
    <property type="entry name" value="MraZ_N"/>
</dbReference>
<dbReference type="NCBIfam" id="TIGR00242">
    <property type="entry name" value="division/cell wall cluster transcriptional repressor MraZ"/>
    <property type="match status" value="1"/>
</dbReference>
<dbReference type="GO" id="GO:0009295">
    <property type="term" value="C:nucleoid"/>
    <property type="evidence" value="ECO:0007669"/>
    <property type="project" value="UniProtKB-SubCell"/>
</dbReference>
<dbReference type="PANTHER" id="PTHR34701:SF1">
    <property type="entry name" value="TRANSCRIPTIONAL REGULATOR MRAZ"/>
    <property type="match status" value="1"/>
</dbReference>
<dbReference type="InterPro" id="IPR020603">
    <property type="entry name" value="MraZ_dom"/>
</dbReference>
<dbReference type="Proteomes" id="UP000177921">
    <property type="component" value="Unassembled WGS sequence"/>
</dbReference>
<proteinExistence type="inferred from homology"/>
<name>A0A1F5G0T5_9BACT</name>
<keyword evidence="6 7" id="KW-0804">Transcription</keyword>
<keyword evidence="5 7" id="KW-0238">DNA-binding</keyword>
<organism evidence="9 10">
    <name type="scientific">Candidatus Collierbacteria bacterium RIFOXYD1_FULL_46_26</name>
    <dbReference type="NCBI Taxonomy" id="1817732"/>
    <lineage>
        <taxon>Bacteria</taxon>
        <taxon>Candidatus Collieribacteriota</taxon>
    </lineage>
</organism>
<comment type="similarity">
    <text evidence="7">Belongs to the MraZ family.</text>
</comment>
<dbReference type="InterPro" id="IPR035644">
    <property type="entry name" value="MraZ_C"/>
</dbReference>
<keyword evidence="4 7" id="KW-0805">Transcription regulation</keyword>
<feature type="domain" description="SpoVT-AbrB" evidence="8">
    <location>
        <begin position="5"/>
        <end position="47"/>
    </location>
</feature>
<comment type="caution">
    <text evidence="9">The sequence shown here is derived from an EMBL/GenBank/DDBJ whole genome shotgun (WGS) entry which is preliminary data.</text>
</comment>
<evidence type="ECO:0000313" key="9">
    <source>
        <dbReference type="EMBL" id="OGD85481.1"/>
    </source>
</evidence>
<dbReference type="InterPro" id="IPR037914">
    <property type="entry name" value="SpoVT-AbrB_sf"/>
</dbReference>
<dbReference type="CDD" id="cd16321">
    <property type="entry name" value="MraZ_C"/>
    <property type="match status" value="1"/>
</dbReference>
<comment type="subcellular location">
    <subcellularLocation>
        <location evidence="7">Cytoplasm</location>
        <location evidence="7">Nucleoid</location>
    </subcellularLocation>
</comment>
<evidence type="ECO:0000259" key="8">
    <source>
        <dbReference type="PROSITE" id="PS51740"/>
    </source>
</evidence>
<evidence type="ECO:0000313" key="10">
    <source>
        <dbReference type="Proteomes" id="UP000177921"/>
    </source>
</evidence>
<evidence type="ECO:0000256" key="2">
    <source>
        <dbReference type="ARBA" id="ARBA00022490"/>
    </source>
</evidence>
<dbReference type="GO" id="GO:2000143">
    <property type="term" value="P:negative regulation of DNA-templated transcription initiation"/>
    <property type="evidence" value="ECO:0007669"/>
    <property type="project" value="TreeGrafter"/>
</dbReference>
<dbReference type="GO" id="GO:0003700">
    <property type="term" value="F:DNA-binding transcription factor activity"/>
    <property type="evidence" value="ECO:0007669"/>
    <property type="project" value="UniProtKB-UniRule"/>
</dbReference>
<comment type="subunit">
    <text evidence="7">Forms oligomers.</text>
</comment>
<dbReference type="InterPro" id="IPR007159">
    <property type="entry name" value="SpoVT-AbrB_dom"/>
</dbReference>
<dbReference type="GO" id="GO:0005737">
    <property type="term" value="C:cytoplasm"/>
    <property type="evidence" value="ECO:0007669"/>
    <property type="project" value="UniProtKB-UniRule"/>
</dbReference>
<dbReference type="CDD" id="cd16320">
    <property type="entry name" value="MraZ_N"/>
    <property type="match status" value="1"/>
</dbReference>
<dbReference type="AlphaFoldDB" id="A0A1F5G0T5"/>
<keyword evidence="2 7" id="KW-0963">Cytoplasm</keyword>
<evidence type="ECO:0000256" key="6">
    <source>
        <dbReference type="ARBA" id="ARBA00023163"/>
    </source>
</evidence>
<accession>A0A1F5G0T5</accession>
<dbReference type="Gene3D" id="3.40.1550.20">
    <property type="entry name" value="Transcriptional regulator MraZ domain"/>
    <property type="match status" value="1"/>
</dbReference>
<feature type="domain" description="SpoVT-AbrB" evidence="8">
    <location>
        <begin position="76"/>
        <end position="119"/>
    </location>
</feature>
<protein>
    <recommendedName>
        <fullName evidence="1 7">Transcriptional regulator MraZ</fullName>
    </recommendedName>
</protein>
<dbReference type="InterPro" id="IPR038619">
    <property type="entry name" value="MraZ_sf"/>
</dbReference>
<evidence type="ECO:0000256" key="5">
    <source>
        <dbReference type="ARBA" id="ARBA00023125"/>
    </source>
</evidence>
<sequence>MFIGTYYHSLDEKHRVAIPKSFRTELTPGSVITYGLDGCLFLFPSDSWNRLVEKLQTLPLTSKPARDFLRLLTYHASLVDADQLGRTLLPANLLELAHLTKEIVFAGALSRVEIWDKTRYHTYVESLSSQAGELEEALSELGI</sequence>
<dbReference type="EMBL" id="MFAR01000002">
    <property type="protein sequence ID" value="OGD85481.1"/>
    <property type="molecule type" value="Genomic_DNA"/>
</dbReference>
<dbReference type="HAMAP" id="MF_01008">
    <property type="entry name" value="MraZ"/>
    <property type="match status" value="1"/>
</dbReference>
<dbReference type="Pfam" id="PF02381">
    <property type="entry name" value="MraZ"/>
    <property type="match status" value="2"/>
</dbReference>
<reference evidence="9 10" key="1">
    <citation type="journal article" date="2016" name="Nat. Commun.">
        <title>Thousands of microbial genomes shed light on interconnected biogeochemical processes in an aquifer system.</title>
        <authorList>
            <person name="Anantharaman K."/>
            <person name="Brown C.T."/>
            <person name="Hug L.A."/>
            <person name="Sharon I."/>
            <person name="Castelle C.J."/>
            <person name="Probst A.J."/>
            <person name="Thomas B.C."/>
            <person name="Singh A."/>
            <person name="Wilkins M.J."/>
            <person name="Karaoz U."/>
            <person name="Brodie E.L."/>
            <person name="Williams K.H."/>
            <person name="Hubbard S.S."/>
            <person name="Banfield J.F."/>
        </authorList>
    </citation>
    <scope>NUCLEOTIDE SEQUENCE [LARGE SCALE GENOMIC DNA]</scope>
</reference>
<dbReference type="InterPro" id="IPR003444">
    <property type="entry name" value="MraZ"/>
</dbReference>
<evidence type="ECO:0000256" key="1">
    <source>
        <dbReference type="ARBA" id="ARBA00013860"/>
    </source>
</evidence>
<evidence type="ECO:0000256" key="7">
    <source>
        <dbReference type="HAMAP-Rule" id="MF_01008"/>
    </source>
</evidence>
<keyword evidence="3" id="KW-0677">Repeat</keyword>
<gene>
    <name evidence="7" type="primary">mraZ</name>
    <name evidence="9" type="ORF">A2618_02255</name>
</gene>
<dbReference type="PANTHER" id="PTHR34701">
    <property type="entry name" value="TRANSCRIPTIONAL REGULATOR MRAZ"/>
    <property type="match status" value="1"/>
</dbReference>
<dbReference type="PROSITE" id="PS51740">
    <property type="entry name" value="SPOVT_ABRB"/>
    <property type="match status" value="2"/>
</dbReference>
<evidence type="ECO:0000256" key="4">
    <source>
        <dbReference type="ARBA" id="ARBA00023015"/>
    </source>
</evidence>